<feature type="domain" description="FAD-binding PCMH-type" evidence="5">
    <location>
        <begin position="14"/>
        <end position="197"/>
    </location>
</feature>
<keyword evidence="3" id="KW-0274">FAD</keyword>
<protein>
    <submittedName>
        <fullName evidence="6">4-cresol dehydrogenase (Hydroxylating)</fullName>
    </submittedName>
</protein>
<organism evidence="6 7">
    <name type="scientific">Seinonella peptonophila</name>
    <dbReference type="NCBI Taxonomy" id="112248"/>
    <lineage>
        <taxon>Bacteria</taxon>
        <taxon>Bacillati</taxon>
        <taxon>Bacillota</taxon>
        <taxon>Bacilli</taxon>
        <taxon>Bacillales</taxon>
        <taxon>Thermoactinomycetaceae</taxon>
        <taxon>Seinonella</taxon>
    </lineage>
</organism>
<proteinExistence type="inferred from homology"/>
<dbReference type="InterPro" id="IPR036318">
    <property type="entry name" value="FAD-bd_PCMH-like_sf"/>
</dbReference>
<dbReference type="EMBL" id="FQVL01000001">
    <property type="protein sequence ID" value="SHE49677.1"/>
    <property type="molecule type" value="Genomic_DNA"/>
</dbReference>
<dbReference type="InterPro" id="IPR006094">
    <property type="entry name" value="Oxid_FAD_bind_N"/>
</dbReference>
<dbReference type="InterPro" id="IPR016166">
    <property type="entry name" value="FAD-bd_PCMH"/>
</dbReference>
<comment type="similarity">
    <text evidence="1">Belongs to the FAD-binding oxidoreductase/transferase type 4 family.</text>
</comment>
<keyword evidence="7" id="KW-1185">Reference proteome</keyword>
<evidence type="ECO:0000256" key="2">
    <source>
        <dbReference type="ARBA" id="ARBA00022630"/>
    </source>
</evidence>
<dbReference type="SUPFAM" id="SSF56176">
    <property type="entry name" value="FAD-binding/transporter-associated domain-like"/>
    <property type="match status" value="1"/>
</dbReference>
<accession>A0A1M4TZA9</accession>
<dbReference type="GO" id="GO:0004458">
    <property type="term" value="F:D-lactate dehydrogenase (cytochrome) activity"/>
    <property type="evidence" value="ECO:0007669"/>
    <property type="project" value="TreeGrafter"/>
</dbReference>
<dbReference type="PANTHER" id="PTHR11748:SF111">
    <property type="entry name" value="D-LACTATE DEHYDROGENASE, MITOCHONDRIAL-RELATED"/>
    <property type="match status" value="1"/>
</dbReference>
<dbReference type="InterPro" id="IPR016170">
    <property type="entry name" value="Cytok_DH_C_sf"/>
</dbReference>
<dbReference type="RefSeq" id="WP_073152059.1">
    <property type="nucleotide sequence ID" value="NZ_FQVL01000001.1"/>
</dbReference>
<dbReference type="GO" id="GO:0071949">
    <property type="term" value="F:FAD binding"/>
    <property type="evidence" value="ECO:0007669"/>
    <property type="project" value="InterPro"/>
</dbReference>
<reference evidence="6 7" key="1">
    <citation type="submission" date="2016-11" db="EMBL/GenBank/DDBJ databases">
        <authorList>
            <person name="Jaros S."/>
            <person name="Januszkiewicz K."/>
            <person name="Wedrychowicz H."/>
        </authorList>
    </citation>
    <scope>NUCLEOTIDE SEQUENCE [LARGE SCALE GENOMIC DNA]</scope>
    <source>
        <strain evidence="6 7">DSM 44666</strain>
    </source>
</reference>
<dbReference type="Gene3D" id="3.30.43.10">
    <property type="entry name" value="Uridine Diphospho-n-acetylenolpyruvylglucosamine Reductase, domain 2"/>
    <property type="match status" value="1"/>
</dbReference>
<dbReference type="OrthoDB" id="9767256at2"/>
<dbReference type="STRING" id="112248.SAMN05444392_101719"/>
<evidence type="ECO:0000256" key="4">
    <source>
        <dbReference type="ARBA" id="ARBA00023002"/>
    </source>
</evidence>
<dbReference type="AlphaFoldDB" id="A0A1M4TZA9"/>
<evidence type="ECO:0000259" key="5">
    <source>
        <dbReference type="PROSITE" id="PS51387"/>
    </source>
</evidence>
<keyword evidence="2" id="KW-0285">Flavoprotein</keyword>
<dbReference type="SUPFAM" id="SSF55103">
    <property type="entry name" value="FAD-linked oxidases, C-terminal domain"/>
    <property type="match status" value="1"/>
</dbReference>
<name>A0A1M4TZA9_9BACL</name>
<dbReference type="InterPro" id="IPR016169">
    <property type="entry name" value="FAD-bd_PCMH_sub2"/>
</dbReference>
<keyword evidence="4" id="KW-0560">Oxidoreductase</keyword>
<dbReference type="PANTHER" id="PTHR11748">
    <property type="entry name" value="D-LACTATE DEHYDROGENASE"/>
    <property type="match status" value="1"/>
</dbReference>
<evidence type="ECO:0000313" key="6">
    <source>
        <dbReference type="EMBL" id="SHE49677.1"/>
    </source>
</evidence>
<dbReference type="GO" id="GO:1903457">
    <property type="term" value="P:lactate catabolic process"/>
    <property type="evidence" value="ECO:0007669"/>
    <property type="project" value="TreeGrafter"/>
</dbReference>
<sequence>MNNIFNSKQNLTDVGGHRPRTVKDVRTAKSLQDVREIVIDAKSKKYPIYPISTGFNWGMGSRIPIKDETTIVDLKQMNQIRTLDLERGYAVIEPGVTQRQLSKTLEGTNWMLNVTASCADSSVVGNALDRGDGTIRARSEDILGVEAVLADGSVVTTGGLDQKNYYSGRTAGPDFTQMFVQSNLGIVTAMAISLIPRPESIYLYYARFRKDFFPKVFQSLVQLYRVGLPTTGMIRLRELYLVPETGSYLLPNGADPEHFVILIPLLGTPETVKISEQMLIRKLHSLDGYAGARFLDAKNTPKNDPLYVRAQLAQGIPTCLPIRRGLRLDSCDVDNGSMGFLCFLPLIGLNATSPITALQQLQQSVNEHPTALAAEFNFISSHTANMVIQISFERSEEAIKRAHAMRHSARQKFIESGAFPYRSNIDHIENEILDRGEELHHLHAIKKLLDPQDIISPGRYLNTRDIK</sequence>
<dbReference type="Gene3D" id="3.30.465.10">
    <property type="match status" value="1"/>
</dbReference>
<evidence type="ECO:0000256" key="3">
    <source>
        <dbReference type="ARBA" id="ARBA00022827"/>
    </source>
</evidence>
<gene>
    <name evidence="6" type="ORF">SAMN05444392_101719</name>
</gene>
<dbReference type="PROSITE" id="PS51387">
    <property type="entry name" value="FAD_PCMH"/>
    <property type="match status" value="1"/>
</dbReference>
<dbReference type="InterPro" id="IPR016164">
    <property type="entry name" value="FAD-linked_Oxase-like_C"/>
</dbReference>
<dbReference type="Pfam" id="PF01565">
    <property type="entry name" value="FAD_binding_4"/>
    <property type="match status" value="1"/>
</dbReference>
<dbReference type="Proteomes" id="UP000184476">
    <property type="component" value="Unassembled WGS sequence"/>
</dbReference>
<dbReference type="GO" id="GO:0008720">
    <property type="term" value="F:D-lactate dehydrogenase (NAD+) activity"/>
    <property type="evidence" value="ECO:0007669"/>
    <property type="project" value="TreeGrafter"/>
</dbReference>
<evidence type="ECO:0000313" key="7">
    <source>
        <dbReference type="Proteomes" id="UP000184476"/>
    </source>
</evidence>
<evidence type="ECO:0000256" key="1">
    <source>
        <dbReference type="ARBA" id="ARBA00008000"/>
    </source>
</evidence>
<dbReference type="Gene3D" id="3.40.462.10">
    <property type="entry name" value="FAD-linked oxidases, C-terminal domain"/>
    <property type="match status" value="1"/>
</dbReference>
<dbReference type="InterPro" id="IPR016167">
    <property type="entry name" value="FAD-bd_PCMH_sub1"/>
</dbReference>